<feature type="region of interest" description="Disordered" evidence="1">
    <location>
        <begin position="42"/>
        <end position="65"/>
    </location>
</feature>
<evidence type="ECO:0000256" key="2">
    <source>
        <dbReference type="SAM" id="Phobius"/>
    </source>
</evidence>
<sequence length="398" mass="40757">MTTHDDPGTARGAVPVWDAERGRWVANGYGWDAEKERWFPLSPDAGSTASPKRTARPASPHASSRLTVARPVAATAAATVVLAGLLFLGLGAMGLGGGAPRVGTDPSTVVATYLDAIARADATTALAQLAEVPGDRSFLTGEMLRASDERAPIADISVARAHPRAPDPLHLDVTATFTVGGTPATATFAVVRTAAGQPWRLGRGTLEIVVPAAADGLAVTVNGQAVVADTVVLFPGTYELASTNPSFTLRGGVVQTFADPGSASPAFADVRAELTETGVAAFRSAVADAVHACVAATSLVAGCGLDLPVRTSDGIRLVDGTVHRSLSGSTEAALAHLQPDGYAPAPLQVVADPLGAVEATADCEKDGRRYTGCTFDGLPRLGAPVVDFSRDPALVRWD</sequence>
<dbReference type="RefSeq" id="WP_116537617.1">
    <property type="nucleotide sequence ID" value="NZ_QDFT01000019.1"/>
</dbReference>
<evidence type="ECO:0000313" key="4">
    <source>
        <dbReference type="Proteomes" id="UP000244649"/>
    </source>
</evidence>
<comment type="caution">
    <text evidence="3">The sequence shown here is derived from an EMBL/GenBank/DDBJ whole genome shotgun (WGS) entry which is preliminary data.</text>
</comment>
<accession>A0A2T7WJ01</accession>
<dbReference type="AlphaFoldDB" id="A0A2T7WJ01"/>
<evidence type="ECO:0000313" key="3">
    <source>
        <dbReference type="EMBL" id="PVE72050.1"/>
    </source>
</evidence>
<name>A0A2T7WJ01_MICTE</name>
<feature type="transmembrane region" description="Helical" evidence="2">
    <location>
        <begin position="72"/>
        <end position="95"/>
    </location>
</feature>
<keyword evidence="2" id="KW-1133">Transmembrane helix</keyword>
<reference evidence="3 4" key="1">
    <citation type="submission" date="2018-04" db="EMBL/GenBank/DDBJ databases">
        <authorList>
            <person name="Go L.Y."/>
            <person name="Mitchell J.A."/>
        </authorList>
    </citation>
    <scope>NUCLEOTIDE SEQUENCE [LARGE SCALE GENOMIC DNA]</scope>
    <source>
        <strain evidence="3 4">TPD7010</strain>
    </source>
</reference>
<organism evidence="3 4">
    <name type="scientific">Microbacterium testaceum</name>
    <name type="common">Aureobacterium testaceum</name>
    <name type="synonym">Brevibacterium testaceum</name>
    <dbReference type="NCBI Taxonomy" id="2033"/>
    <lineage>
        <taxon>Bacteria</taxon>
        <taxon>Bacillati</taxon>
        <taxon>Actinomycetota</taxon>
        <taxon>Actinomycetes</taxon>
        <taxon>Micrococcales</taxon>
        <taxon>Microbacteriaceae</taxon>
        <taxon>Microbacterium</taxon>
    </lineage>
</organism>
<dbReference type="Proteomes" id="UP000244649">
    <property type="component" value="Unassembled WGS sequence"/>
</dbReference>
<keyword evidence="2" id="KW-0472">Membrane</keyword>
<protein>
    <submittedName>
        <fullName evidence="3">Uncharacterized protein</fullName>
    </submittedName>
</protein>
<keyword evidence="2" id="KW-0812">Transmembrane</keyword>
<gene>
    <name evidence="3" type="ORF">DC432_09045</name>
</gene>
<proteinExistence type="predicted"/>
<evidence type="ECO:0000256" key="1">
    <source>
        <dbReference type="SAM" id="MobiDB-lite"/>
    </source>
</evidence>
<dbReference type="EMBL" id="QDFT01000019">
    <property type="protein sequence ID" value="PVE72050.1"/>
    <property type="molecule type" value="Genomic_DNA"/>
</dbReference>